<dbReference type="Proteomes" id="UP000503447">
    <property type="component" value="Chromosome"/>
</dbReference>
<dbReference type="PANTHER" id="PTHR34047:SF8">
    <property type="entry name" value="PROTEIN YKFC"/>
    <property type="match status" value="1"/>
</dbReference>
<dbReference type="InterPro" id="IPR043502">
    <property type="entry name" value="DNA/RNA_pol_sf"/>
</dbReference>
<dbReference type="RefSeq" id="WP_315854402.1">
    <property type="nucleotide sequence ID" value="NZ_CP053452.2"/>
</dbReference>
<dbReference type="KEGG" id="ftj:FTUN_0633"/>
<dbReference type="EMBL" id="CP053452">
    <property type="protein sequence ID" value="QJW93130.1"/>
    <property type="molecule type" value="Genomic_DNA"/>
</dbReference>
<proteinExistence type="inferred from homology"/>
<comment type="similarity">
    <text evidence="1">Belongs to the bacterial reverse transcriptase family.</text>
</comment>
<dbReference type="AlphaFoldDB" id="A0A6M5YIH8"/>
<feature type="domain" description="Reverse transcriptase" evidence="2">
    <location>
        <begin position="101"/>
        <end position="325"/>
    </location>
</feature>
<dbReference type="PROSITE" id="PS50878">
    <property type="entry name" value="RT_POL"/>
    <property type="match status" value="1"/>
</dbReference>
<name>A0A6M5YIH8_9BACT</name>
<evidence type="ECO:0000313" key="3">
    <source>
        <dbReference type="EMBL" id="QJW93130.1"/>
    </source>
</evidence>
<reference evidence="4" key="1">
    <citation type="submission" date="2020-05" db="EMBL/GenBank/DDBJ databases">
        <title>Frigoriglobus tundricola gen. nov., sp. nov., a psychrotolerant cellulolytic planctomycete of the family Gemmataceae with two divergent copies of 16S rRNA gene.</title>
        <authorList>
            <person name="Kulichevskaya I.S."/>
            <person name="Ivanova A.A."/>
            <person name="Naumoff D.G."/>
            <person name="Beletsky A.V."/>
            <person name="Rijpstra W.I.C."/>
            <person name="Sinninghe Damste J.S."/>
            <person name="Mardanov A.V."/>
            <person name="Ravin N.V."/>
            <person name="Dedysh S.N."/>
        </authorList>
    </citation>
    <scope>NUCLEOTIDE SEQUENCE [LARGE SCALE GENOMIC DNA]</scope>
    <source>
        <strain evidence="4">PL17</strain>
    </source>
</reference>
<dbReference type="InterPro" id="IPR051083">
    <property type="entry name" value="GrpII_Intron_Splice-Mob/Def"/>
</dbReference>
<dbReference type="SUPFAM" id="SSF56672">
    <property type="entry name" value="DNA/RNA polymerases"/>
    <property type="match status" value="1"/>
</dbReference>
<evidence type="ECO:0000259" key="2">
    <source>
        <dbReference type="PROSITE" id="PS50878"/>
    </source>
</evidence>
<sequence length="435" mass="48684">MYEFLSRGAIVSDDPRAVIWHRGKYAELLTRHHDDVKRVLPNGLRGLRSLAPYLLERIADASTLRVAWDDLARRGGPAPGPNGRCYTDYSSAEVWGLCRCLAQALRAGKYGPGPEQLAWIEKSSGNGTRPLVLQNIQDRVVQRGIYLILNRLLDSLFGSHSLGFRENRGPLHALALAEHLTCVQKRFVWLTADIKDAFQHVPLSRLLQVVEKLLPDTRLLDLLERVLPGYELPGLRQGGSLSPLMLNLYLHWHCDHAWQRDHPGTPLIRFADDLLGLCRTPEEAANARVRLEHYLVPAGFTLKPAQKPISALEAGGTADWLGFAISKPGRGLAAGITARAWKSLEQQLALAHSKANAQSRAIEITKQWLIQRSPCYRWSDRDEVCEMVVTLAKKYAFAEVPASGKLKRYWKGAADRCRSARCCRWGSRPGSPARH</sequence>
<organism evidence="3 4">
    <name type="scientific">Frigoriglobus tundricola</name>
    <dbReference type="NCBI Taxonomy" id="2774151"/>
    <lineage>
        <taxon>Bacteria</taxon>
        <taxon>Pseudomonadati</taxon>
        <taxon>Planctomycetota</taxon>
        <taxon>Planctomycetia</taxon>
        <taxon>Gemmatales</taxon>
        <taxon>Gemmataceae</taxon>
        <taxon>Frigoriglobus</taxon>
    </lineage>
</organism>
<dbReference type="InterPro" id="IPR000477">
    <property type="entry name" value="RT_dom"/>
</dbReference>
<dbReference type="Pfam" id="PF00078">
    <property type="entry name" value="RVT_1"/>
    <property type="match status" value="1"/>
</dbReference>
<protein>
    <recommendedName>
        <fullName evidence="2">Reverse transcriptase domain-containing protein</fullName>
    </recommendedName>
</protein>
<evidence type="ECO:0000256" key="1">
    <source>
        <dbReference type="ARBA" id="ARBA00034120"/>
    </source>
</evidence>
<dbReference type="CDD" id="cd01651">
    <property type="entry name" value="RT_G2_intron"/>
    <property type="match status" value="1"/>
</dbReference>
<dbReference type="PANTHER" id="PTHR34047">
    <property type="entry name" value="NUCLEAR INTRON MATURASE 1, MITOCHONDRIAL-RELATED"/>
    <property type="match status" value="1"/>
</dbReference>
<evidence type="ECO:0000313" key="4">
    <source>
        <dbReference type="Proteomes" id="UP000503447"/>
    </source>
</evidence>
<gene>
    <name evidence="3" type="ORF">FTUN_0633</name>
</gene>
<accession>A0A6M5YIH8</accession>
<keyword evidence="4" id="KW-1185">Reference proteome</keyword>